<evidence type="ECO:0000256" key="1">
    <source>
        <dbReference type="SAM" id="Phobius"/>
    </source>
</evidence>
<dbReference type="EMBL" id="PDVP01000002">
    <property type="protein sequence ID" value="PHP68407.1"/>
    <property type="molecule type" value="Genomic_DNA"/>
</dbReference>
<dbReference type="OrthoDB" id="7959514at2"/>
<evidence type="ECO:0000313" key="2">
    <source>
        <dbReference type="EMBL" id="PHP68407.1"/>
    </source>
</evidence>
<sequence>MSVTADQDLIVKQLDARFMTRVFMVFAGLAVVAGLILLAGRHFSGMIAMAGNTEDTTIREIVTGNNVFHVPSNMIRYERQRADGAQDKLELYVRWPDMTGYKRVHADDFNNASGRHNIVFLTFQEQIMSRDMSGRVEPIYRDLIIEPGIAGPGGLTMHGFKEKTGYLDELLVLGSRKGEPPFAARCLAGEAARQSMAACERDIHVGDHLSLTYRFSRDLLADWRRLDAGVVSLANKLLVTEK</sequence>
<gene>
    <name evidence="2" type="ORF">CSC94_05395</name>
</gene>
<comment type="caution">
    <text evidence="2">The sequence shown here is derived from an EMBL/GenBank/DDBJ whole genome shotgun (WGS) entry which is preliminary data.</text>
</comment>
<accession>A0A2G1QS88</accession>
<organism evidence="2 3">
    <name type="scientific">Zhengella mangrovi</name>
    <dbReference type="NCBI Taxonomy" id="1982044"/>
    <lineage>
        <taxon>Bacteria</taxon>
        <taxon>Pseudomonadati</taxon>
        <taxon>Pseudomonadota</taxon>
        <taxon>Alphaproteobacteria</taxon>
        <taxon>Hyphomicrobiales</taxon>
        <taxon>Notoacmeibacteraceae</taxon>
        <taxon>Zhengella</taxon>
    </lineage>
</organism>
<dbReference type="Proteomes" id="UP000221168">
    <property type="component" value="Unassembled WGS sequence"/>
</dbReference>
<evidence type="ECO:0000313" key="3">
    <source>
        <dbReference type="Proteomes" id="UP000221168"/>
    </source>
</evidence>
<proteinExistence type="predicted"/>
<dbReference type="AlphaFoldDB" id="A0A2G1QS88"/>
<keyword evidence="1" id="KW-1133">Transmembrane helix</keyword>
<keyword evidence="1" id="KW-0472">Membrane</keyword>
<protein>
    <submittedName>
        <fullName evidence="2">Uncharacterized protein</fullName>
    </submittedName>
</protein>
<dbReference type="RefSeq" id="WP_099304560.1">
    <property type="nucleotide sequence ID" value="NZ_PDVP01000002.1"/>
</dbReference>
<keyword evidence="3" id="KW-1185">Reference proteome</keyword>
<feature type="transmembrane region" description="Helical" evidence="1">
    <location>
        <begin position="18"/>
        <end position="39"/>
    </location>
</feature>
<keyword evidence="1" id="KW-0812">Transmembrane</keyword>
<reference evidence="2 3" key="1">
    <citation type="submission" date="2017-10" db="EMBL/GenBank/DDBJ databases">
        <title>Sedimentibacterium mangrovi gen. nov., sp. nov., a novel member of family Phyllobacteriacea isolated from mangrove sediment.</title>
        <authorList>
            <person name="Liao H."/>
            <person name="Tian Y."/>
        </authorList>
    </citation>
    <scope>NUCLEOTIDE SEQUENCE [LARGE SCALE GENOMIC DNA]</scope>
    <source>
        <strain evidence="2 3">X9-2-2</strain>
    </source>
</reference>
<name>A0A2G1QS88_9HYPH</name>